<feature type="compositionally biased region" description="Polar residues" evidence="2">
    <location>
        <begin position="86"/>
        <end position="101"/>
    </location>
</feature>
<feature type="non-terminal residue" evidence="3">
    <location>
        <position position="1"/>
    </location>
</feature>
<dbReference type="GO" id="GO:0032467">
    <property type="term" value="P:positive regulation of cytokinesis"/>
    <property type="evidence" value="ECO:0007669"/>
    <property type="project" value="InterPro"/>
</dbReference>
<evidence type="ECO:0008006" key="5">
    <source>
        <dbReference type="Google" id="ProtNLM"/>
    </source>
</evidence>
<evidence type="ECO:0000313" key="3">
    <source>
        <dbReference type="EMBL" id="KAJ3111577.1"/>
    </source>
</evidence>
<dbReference type="AlphaFoldDB" id="A0AAD5SVI4"/>
<evidence type="ECO:0000256" key="2">
    <source>
        <dbReference type="SAM" id="MobiDB-lite"/>
    </source>
</evidence>
<organism evidence="3 4">
    <name type="scientific">Physocladia obscura</name>
    <dbReference type="NCBI Taxonomy" id="109957"/>
    <lineage>
        <taxon>Eukaryota</taxon>
        <taxon>Fungi</taxon>
        <taxon>Fungi incertae sedis</taxon>
        <taxon>Chytridiomycota</taxon>
        <taxon>Chytridiomycota incertae sedis</taxon>
        <taxon>Chytridiomycetes</taxon>
        <taxon>Chytridiales</taxon>
        <taxon>Chytriomycetaceae</taxon>
        <taxon>Physocladia</taxon>
    </lineage>
</organism>
<feature type="region of interest" description="Disordered" evidence="2">
    <location>
        <begin position="140"/>
        <end position="186"/>
    </location>
</feature>
<reference evidence="3" key="1">
    <citation type="submission" date="2020-05" db="EMBL/GenBank/DDBJ databases">
        <title>Phylogenomic resolution of chytrid fungi.</title>
        <authorList>
            <person name="Stajich J.E."/>
            <person name="Amses K."/>
            <person name="Simmons R."/>
            <person name="Seto K."/>
            <person name="Myers J."/>
            <person name="Bonds A."/>
            <person name="Quandt C.A."/>
            <person name="Barry K."/>
            <person name="Liu P."/>
            <person name="Grigoriev I."/>
            <person name="Longcore J.E."/>
            <person name="James T.Y."/>
        </authorList>
    </citation>
    <scope>NUCLEOTIDE SEQUENCE</scope>
    <source>
        <strain evidence="3">JEL0513</strain>
    </source>
</reference>
<proteinExistence type="predicted"/>
<comment type="caution">
    <text evidence="3">The sequence shown here is derived from an EMBL/GenBank/DDBJ whole genome shotgun (WGS) entry which is preliminary data.</text>
</comment>
<dbReference type="EMBL" id="JADGJH010001617">
    <property type="protein sequence ID" value="KAJ3111577.1"/>
    <property type="molecule type" value="Genomic_DNA"/>
</dbReference>
<dbReference type="PANTHER" id="PTHR21616">
    <property type="entry name" value="CENTROSOME SPINDLE POLE ASSOCIATED PROTEIN"/>
    <property type="match status" value="1"/>
</dbReference>
<feature type="region of interest" description="Disordered" evidence="2">
    <location>
        <begin position="507"/>
        <end position="526"/>
    </location>
</feature>
<feature type="region of interest" description="Disordered" evidence="2">
    <location>
        <begin position="576"/>
        <end position="641"/>
    </location>
</feature>
<evidence type="ECO:0000256" key="1">
    <source>
        <dbReference type="SAM" id="Coils"/>
    </source>
</evidence>
<dbReference type="InterPro" id="IPR026708">
    <property type="entry name" value="CSPP1"/>
</dbReference>
<gene>
    <name evidence="3" type="ORF">HK100_002638</name>
</gene>
<feature type="coiled-coil region" evidence="1">
    <location>
        <begin position="295"/>
        <end position="324"/>
    </location>
</feature>
<dbReference type="Proteomes" id="UP001211907">
    <property type="component" value="Unassembled WGS sequence"/>
</dbReference>
<sequence>MFADNDTRRQALKEERHNEMQQFMAQQAQQNPRLRKLRSYQPEIIVSIADPSIGNLSSLMECLPVFPPPNRSSGQINGNTLYHEQNTSSTANRNISRSQHSFPHERHVSSPPRSHSSIKNIDQLNGGYPYFHQKYDYFKSDDRHHSPQTRTVPQNAMSHTQNHLKSPASSWNIGQTESGSTSKLHQKQQYAQDLKRQMMEDRERRDFERRGNVAMGENNRYQPQQNSHYSQNQGQFEYGGMVGKKQQQISEAPYFGKNETKVNKNYSQAATEDVYHFSRRMAGQINFSHDKNQYLHELNEQVRLKKEREANEKANIRAEEIKEMNQFNPWGKAGGGAPLRNSDGSISTNLRNSRPDQNGNLLAQNLFSHGTFGNIGVGIAPQHSTISQSYLPQNRHEQQYGMNFLPNAAGQTELYPYNSVGIIQPPYPLATHYDAALSGLNIQMTNPPQPQHSNSVPLQGPKTFLRGQVAFDQMPDWQRAELAEKQKAQQKIQEELRQQVQEREALKAKEEAKKREEEEREQQRLMKEQETLRLKYAKELEDQRKKEAEIQAENERKLAEKISKTKEAERLREKIIQESEKTKNQNSISGVGNNKGVTSLTEASYQPFRSNSPPIPTMRNKSEQQTKNAPTEYPTIPKDSIPAPLQKITEKSNDIIYTQGPIVDSRKSCFQIDSKVETFAVLDQLLKIKQELEDEDQKIKIDLAAPISIANKRKKTAKARNFLDELIANSHQSTVNSTMENLHKSKFYIPSILEQQKEILDQQHREIKALKDEGKRNQIWMNESIKRSHSGIPNSNVHEEPLQSHDNAKIYKYL</sequence>
<keyword evidence="4" id="KW-1185">Reference proteome</keyword>
<keyword evidence="1" id="KW-0175">Coiled coil</keyword>
<evidence type="ECO:0000313" key="4">
    <source>
        <dbReference type="Proteomes" id="UP001211907"/>
    </source>
</evidence>
<protein>
    <recommendedName>
        <fullName evidence="5">CCDC66 domain-containing protein</fullName>
    </recommendedName>
</protein>
<name>A0AAD5SVI4_9FUNG</name>
<feature type="compositionally biased region" description="Polar residues" evidence="2">
    <location>
        <begin position="148"/>
        <end position="186"/>
    </location>
</feature>
<dbReference type="GO" id="GO:0005874">
    <property type="term" value="C:microtubule"/>
    <property type="evidence" value="ECO:0007669"/>
    <property type="project" value="InterPro"/>
</dbReference>
<accession>A0AAD5SVI4</accession>
<dbReference type="PANTHER" id="PTHR21616:SF2">
    <property type="entry name" value="CENTROSOME AND SPINDLE POLE-ASSOCIATED PROTEIN 1"/>
    <property type="match status" value="1"/>
</dbReference>
<feature type="region of interest" description="Disordered" evidence="2">
    <location>
        <begin position="86"/>
        <end position="125"/>
    </location>
</feature>
<feature type="compositionally biased region" description="Polar residues" evidence="2">
    <location>
        <begin position="584"/>
        <end position="612"/>
    </location>
</feature>
<dbReference type="GO" id="GO:0000922">
    <property type="term" value="C:spindle pole"/>
    <property type="evidence" value="ECO:0007669"/>
    <property type="project" value="InterPro"/>
</dbReference>